<reference evidence="3" key="1">
    <citation type="submission" date="2011-08" db="EMBL/GenBank/DDBJ databases">
        <title>The draft genome of Latimeria chalumnae.</title>
        <authorList>
            <person name="Di Palma F."/>
            <person name="Alfoldi J."/>
            <person name="Johnson J."/>
            <person name="Berlin A."/>
            <person name="Gnerre S."/>
            <person name="Jaffe D."/>
            <person name="MacCallum I."/>
            <person name="Young S."/>
            <person name="Walker B.J."/>
            <person name="Lander E."/>
            <person name="Lindblad-Toh K."/>
        </authorList>
    </citation>
    <scope>NUCLEOTIDE SEQUENCE [LARGE SCALE GENOMIC DNA]</scope>
    <source>
        <strain evidence="3">Wild caught</strain>
    </source>
</reference>
<dbReference type="Ensembl" id="ENSLACT00000009101.1">
    <property type="protein sequence ID" value="ENSLACP00000009032.1"/>
    <property type="gene ID" value="ENSLACG00000007974.1"/>
</dbReference>
<dbReference type="EMBL" id="AFYH01202085">
    <property type="status" value="NOT_ANNOTATED_CDS"/>
    <property type="molecule type" value="Genomic_DNA"/>
</dbReference>
<evidence type="ECO:0000256" key="1">
    <source>
        <dbReference type="SAM" id="MobiDB-lite"/>
    </source>
</evidence>
<dbReference type="InParanoid" id="H3AHB1"/>
<organism evidence="2 3">
    <name type="scientific">Latimeria chalumnae</name>
    <name type="common">Coelacanth</name>
    <dbReference type="NCBI Taxonomy" id="7897"/>
    <lineage>
        <taxon>Eukaryota</taxon>
        <taxon>Metazoa</taxon>
        <taxon>Chordata</taxon>
        <taxon>Craniata</taxon>
        <taxon>Vertebrata</taxon>
        <taxon>Euteleostomi</taxon>
        <taxon>Coelacanthiformes</taxon>
        <taxon>Coelacanthidae</taxon>
        <taxon>Latimeria</taxon>
    </lineage>
</organism>
<feature type="region of interest" description="Disordered" evidence="1">
    <location>
        <begin position="330"/>
        <end position="349"/>
    </location>
</feature>
<reference evidence="2" key="3">
    <citation type="submission" date="2025-09" db="UniProtKB">
        <authorList>
            <consortium name="Ensembl"/>
        </authorList>
    </citation>
    <scope>IDENTIFICATION</scope>
</reference>
<reference evidence="2" key="2">
    <citation type="submission" date="2025-08" db="UniProtKB">
        <authorList>
            <consortium name="Ensembl"/>
        </authorList>
    </citation>
    <scope>IDENTIFICATION</scope>
</reference>
<dbReference type="AlphaFoldDB" id="H3AHB1"/>
<sequence>MLAPKSFVLACCRMRGTHSAEESGIENKVNDCVMDSAANMGKAFRVWGDVGLVSMVRSENNPEQEEDVEFTSIIDAFNEDVLNDAILMLPTHHCHEKKKNHTLNLIYAIDSCKKTRQDAGYKCLFDKSMTKVQALCNLVHHSPKASDIVEGITGITILNPNATCYMSDYRSIEHILQIGKEKINQCQETLKLEPLSDMDFNFLSEFLGVMKPLADAMILFQMNNFPIGYLTPTLKKKAKAQNGEDVRSQVIISLIDALLESTETRYRDKLTSQEYLLVAMVIPKFKLNFLDEKDRAAQKQKLIDAVKVFRVLQPMNAKVRDLAVTGNNACSVSNESSTDDDGPSASKNDDILHELHSFPHVKKYNSSLVSGAAVKRLFSVAGKILIPRQCAMSDQLFEKSVFLRTRYKGF</sequence>
<evidence type="ECO:0000313" key="2">
    <source>
        <dbReference type="Ensembl" id="ENSLACP00000009032.1"/>
    </source>
</evidence>
<dbReference type="OMA" id="RICAPLC"/>
<dbReference type="GeneTree" id="ENSGT00530000064692"/>
<dbReference type="HOGENOM" id="CLU_671834_0_0_1"/>
<dbReference type="PANTHER" id="PTHR47501">
    <property type="entry name" value="TRANSPOSASE-RELATED"/>
    <property type="match status" value="1"/>
</dbReference>
<dbReference type="PANTHER" id="PTHR47501:SF5">
    <property type="entry name" value="HAT C-TERMINAL DIMERISATION DOMAIN-CONTAINING PROTEIN"/>
    <property type="match status" value="1"/>
</dbReference>
<dbReference type="Proteomes" id="UP000008672">
    <property type="component" value="Unassembled WGS sequence"/>
</dbReference>
<name>H3AHB1_LATCH</name>
<dbReference type="eggNOG" id="ENOG502QUP8">
    <property type="taxonomic scope" value="Eukaryota"/>
</dbReference>
<evidence type="ECO:0000313" key="3">
    <source>
        <dbReference type="Proteomes" id="UP000008672"/>
    </source>
</evidence>
<proteinExistence type="predicted"/>
<dbReference type="SUPFAM" id="SSF53098">
    <property type="entry name" value="Ribonuclease H-like"/>
    <property type="match status" value="1"/>
</dbReference>
<protein>
    <recommendedName>
        <fullName evidence="4">HAT C-terminal dimerisation domain-containing protein</fullName>
    </recommendedName>
</protein>
<evidence type="ECO:0008006" key="4">
    <source>
        <dbReference type="Google" id="ProtNLM"/>
    </source>
</evidence>
<dbReference type="InterPro" id="IPR012337">
    <property type="entry name" value="RNaseH-like_sf"/>
</dbReference>
<keyword evidence="3" id="KW-1185">Reference proteome</keyword>
<accession>H3AHB1</accession>